<evidence type="ECO:0000313" key="2">
    <source>
        <dbReference type="EMBL" id="PFG43782.1"/>
    </source>
</evidence>
<gene>
    <name evidence="2" type="ORF">ATJ88_2491</name>
</gene>
<dbReference type="AlphaFoldDB" id="A0A2A9EZP6"/>
<sequence>MGYDGSEQAWGPDLGMRGPGRSRPPQVSHGDGGPPANDPASKSGGLGAFAKAKCDAWKRVDASYPITVDPGVFSWMDADPSTIAAAMQRLDRFVEWLCATFALGEVITPCWILHPPVVQELWALERYHRLAHDAGANLAEPVRWLNQLAATRTRLGAEWRARGCEYQHTEPIAEAASRVSERRGYYLADYWPGGEIPLEDPPGGFTWQRWSWPEVDESGAEIAAPDHQQAVQNRASRGARGPRPERGSPA</sequence>
<keyword evidence="3" id="KW-1185">Reference proteome</keyword>
<proteinExistence type="predicted"/>
<evidence type="ECO:0008006" key="4">
    <source>
        <dbReference type="Google" id="ProtNLM"/>
    </source>
</evidence>
<dbReference type="RefSeq" id="WP_098464088.1">
    <property type="nucleotide sequence ID" value="NZ_PDJJ01000001.1"/>
</dbReference>
<organism evidence="2 3">
    <name type="scientific">Isoptericola jiangsuensis</name>
    <dbReference type="NCBI Taxonomy" id="548579"/>
    <lineage>
        <taxon>Bacteria</taxon>
        <taxon>Bacillati</taxon>
        <taxon>Actinomycetota</taxon>
        <taxon>Actinomycetes</taxon>
        <taxon>Micrococcales</taxon>
        <taxon>Promicromonosporaceae</taxon>
        <taxon>Isoptericola</taxon>
    </lineage>
</organism>
<protein>
    <recommendedName>
        <fullName evidence="4">DUF4913 domain-containing protein</fullName>
    </recommendedName>
</protein>
<name>A0A2A9EZP6_9MICO</name>
<comment type="caution">
    <text evidence="2">The sequence shown here is derived from an EMBL/GenBank/DDBJ whole genome shotgun (WGS) entry which is preliminary data.</text>
</comment>
<evidence type="ECO:0000256" key="1">
    <source>
        <dbReference type="SAM" id="MobiDB-lite"/>
    </source>
</evidence>
<feature type="region of interest" description="Disordered" evidence="1">
    <location>
        <begin position="1"/>
        <end position="44"/>
    </location>
</feature>
<evidence type="ECO:0000313" key="3">
    <source>
        <dbReference type="Proteomes" id="UP000224130"/>
    </source>
</evidence>
<feature type="region of interest" description="Disordered" evidence="1">
    <location>
        <begin position="216"/>
        <end position="250"/>
    </location>
</feature>
<dbReference type="Proteomes" id="UP000224130">
    <property type="component" value="Unassembled WGS sequence"/>
</dbReference>
<dbReference type="OrthoDB" id="3535759at2"/>
<dbReference type="EMBL" id="PDJJ01000001">
    <property type="protein sequence ID" value="PFG43782.1"/>
    <property type="molecule type" value="Genomic_DNA"/>
</dbReference>
<reference evidence="2 3" key="1">
    <citation type="submission" date="2017-10" db="EMBL/GenBank/DDBJ databases">
        <title>Sequencing the genomes of 1000 actinobacteria strains.</title>
        <authorList>
            <person name="Klenk H.-P."/>
        </authorList>
    </citation>
    <scope>NUCLEOTIDE SEQUENCE [LARGE SCALE GENOMIC DNA]</scope>
    <source>
        <strain evidence="2 3">DSM 21863</strain>
    </source>
</reference>
<accession>A0A2A9EZP6</accession>